<comment type="similarity">
    <text evidence="1 8">Belongs to the ClpA/ClpB family.</text>
</comment>
<accession>A0A2H0B5V5</accession>
<dbReference type="InterPro" id="IPR019489">
    <property type="entry name" value="Clp_ATPase_C"/>
</dbReference>
<evidence type="ECO:0000256" key="9">
    <source>
        <dbReference type="SAM" id="Coils"/>
    </source>
</evidence>
<dbReference type="InterPro" id="IPR050130">
    <property type="entry name" value="ClpA_ClpB"/>
</dbReference>
<dbReference type="Proteomes" id="UP000229459">
    <property type="component" value="Unassembled WGS sequence"/>
</dbReference>
<comment type="subunit">
    <text evidence="6">Homohexamer. The oligomerization is ATP-dependent.</text>
</comment>
<keyword evidence="2 7" id="KW-0677">Repeat</keyword>
<feature type="coiled-coil region" evidence="9">
    <location>
        <begin position="411"/>
        <end position="495"/>
    </location>
</feature>
<dbReference type="CDD" id="cd00009">
    <property type="entry name" value="AAA"/>
    <property type="match status" value="1"/>
</dbReference>
<dbReference type="Pfam" id="PF00004">
    <property type="entry name" value="AAA"/>
    <property type="match status" value="1"/>
</dbReference>
<sequence length="864" mass="97376">MNPENWTYQTQETFTQAIELTKNKGNTEISDLHLFFSLCSHTEGLTVQTLQRLDVNTQQLQQQIELEINKLPVSTTISQPTISQSLAKVLHEAEKQASNMRDSYLSTEHLILALTLTDCQSKSILDKYHVNYANLKEKIMDIRGNQPIDDQNPEAKRQVLEKYTQNLTTLAREGKLDPVIGRNDEIRRVMQVLSRRTKNNPVLIGDPGVGKTAIAEGLAQRIADGDVPETLQNKDILVFDLAAMLAGAKFRGEFEERLKALLSELKRSQGKYILFIDELHTLMGAGAAEGAVDASNMLKPALARGELRTIGATTIKEYRQYIEKDAAFERRFQPVLVDEPTIEDSVAILRGLKEKYEVHHGIKIADDALIAAVNLSVRYITDRQLPDKAIDLIDEAAARLKIDSESMPTALDKLQREITQLEIEQKAIEKEKDKAKLEKIKKTLADKREVFSAQKQVWQKQRDILQEIRSKRADMEKLKTELDIAERDVDLEKAASIKYGKLPQIQKELNDIEIKYQNIPESQRIVKESVTEDDIASVVSSWTNIPVSKLLKSESSKLAELENDLHHRVVGQDEAVKAVASAIRRSRSGLSDENRPLGSFLFLGPTGVGKTELAKALAENLFNDENALVRIDMSEYSEQHSVARLIGAPPGYVGFEEGGQLTEQVRRKPFSVVLFDEIEKAHPQVFNTFLQFLDDGRLTDGKGRTVNFKNTVIIMTSNLGGNLIQDYYANVETGRNLSLPNNKRTEMEAKVMEIVQQSFRPEFINRLDDIIIFSSLTTAMLVKIVDLQLNIVKQRLAKQSIVLEISQDLKEYLTKTGFDPVFGARPLKRLIQSEILDELAMLIIEGKISKKVKLDLKNGKIMIG</sequence>
<comment type="caution">
    <text evidence="11">The sequence shown here is derived from an EMBL/GenBank/DDBJ whole genome shotgun (WGS) entry which is preliminary data.</text>
</comment>
<evidence type="ECO:0000256" key="6">
    <source>
        <dbReference type="ARBA" id="ARBA00026057"/>
    </source>
</evidence>
<dbReference type="PROSITE" id="PS00870">
    <property type="entry name" value="CLPAB_1"/>
    <property type="match status" value="1"/>
</dbReference>
<dbReference type="SUPFAM" id="SSF52540">
    <property type="entry name" value="P-loop containing nucleoside triphosphate hydrolases"/>
    <property type="match status" value="2"/>
</dbReference>
<evidence type="ECO:0000256" key="4">
    <source>
        <dbReference type="ARBA" id="ARBA00022840"/>
    </source>
</evidence>
<organism evidence="11 12">
    <name type="scientific">Candidatus Beckwithbacteria bacterium CG23_combo_of_CG06-09_8_20_14_all_34_8</name>
    <dbReference type="NCBI Taxonomy" id="1974497"/>
    <lineage>
        <taxon>Bacteria</taxon>
        <taxon>Candidatus Beckwithiibacteriota</taxon>
    </lineage>
</organism>
<evidence type="ECO:0000313" key="11">
    <source>
        <dbReference type="EMBL" id="PIP53063.1"/>
    </source>
</evidence>
<keyword evidence="4 8" id="KW-0067">ATP-binding</keyword>
<evidence type="ECO:0000256" key="8">
    <source>
        <dbReference type="RuleBase" id="RU004432"/>
    </source>
</evidence>
<dbReference type="Pfam" id="PF02861">
    <property type="entry name" value="Clp_N"/>
    <property type="match status" value="1"/>
</dbReference>
<dbReference type="InterPro" id="IPR027417">
    <property type="entry name" value="P-loop_NTPase"/>
</dbReference>
<dbReference type="SUPFAM" id="SSF81923">
    <property type="entry name" value="Double Clp-N motif"/>
    <property type="match status" value="1"/>
</dbReference>
<dbReference type="FunFam" id="3.40.50.300:FF:000025">
    <property type="entry name" value="ATP-dependent Clp protease subunit"/>
    <property type="match status" value="1"/>
</dbReference>
<gene>
    <name evidence="11" type="ORF">COX08_03040</name>
</gene>
<dbReference type="PANTHER" id="PTHR11638">
    <property type="entry name" value="ATP-DEPENDENT CLP PROTEASE"/>
    <property type="match status" value="1"/>
</dbReference>
<evidence type="ECO:0000256" key="1">
    <source>
        <dbReference type="ARBA" id="ARBA00008675"/>
    </source>
</evidence>
<dbReference type="InterPro" id="IPR036628">
    <property type="entry name" value="Clp_N_dom_sf"/>
</dbReference>
<dbReference type="Pfam" id="PF10431">
    <property type="entry name" value="ClpB_D2-small"/>
    <property type="match status" value="1"/>
</dbReference>
<evidence type="ECO:0000259" key="10">
    <source>
        <dbReference type="PROSITE" id="PS51903"/>
    </source>
</evidence>
<dbReference type="CDD" id="cd19499">
    <property type="entry name" value="RecA-like_ClpB_Hsp104-like"/>
    <property type="match status" value="1"/>
</dbReference>
<dbReference type="SMART" id="SM00382">
    <property type="entry name" value="AAA"/>
    <property type="match status" value="2"/>
</dbReference>
<dbReference type="SMART" id="SM01086">
    <property type="entry name" value="ClpB_D2-small"/>
    <property type="match status" value="1"/>
</dbReference>
<dbReference type="PROSITE" id="PS51903">
    <property type="entry name" value="CLP_R"/>
    <property type="match status" value="1"/>
</dbReference>
<evidence type="ECO:0000313" key="12">
    <source>
        <dbReference type="Proteomes" id="UP000229459"/>
    </source>
</evidence>
<dbReference type="Gene3D" id="3.40.50.300">
    <property type="entry name" value="P-loop containing nucleotide triphosphate hydrolases"/>
    <property type="match status" value="3"/>
</dbReference>
<keyword evidence="3 8" id="KW-0547">Nucleotide-binding</keyword>
<evidence type="ECO:0000256" key="3">
    <source>
        <dbReference type="ARBA" id="ARBA00022741"/>
    </source>
</evidence>
<dbReference type="InterPro" id="IPR004176">
    <property type="entry name" value="Clp_R_N"/>
</dbReference>
<dbReference type="InterPro" id="IPR003959">
    <property type="entry name" value="ATPase_AAA_core"/>
</dbReference>
<dbReference type="EMBL" id="PCSR01000073">
    <property type="protein sequence ID" value="PIP53063.1"/>
    <property type="molecule type" value="Genomic_DNA"/>
</dbReference>
<dbReference type="InterPro" id="IPR001270">
    <property type="entry name" value="ClpA/B"/>
</dbReference>
<dbReference type="InterPro" id="IPR041546">
    <property type="entry name" value="ClpA/ClpB_AAA_lid"/>
</dbReference>
<reference evidence="11 12" key="1">
    <citation type="submission" date="2017-09" db="EMBL/GenBank/DDBJ databases">
        <title>Depth-based differentiation of microbial function through sediment-hosted aquifers and enrichment of novel symbionts in the deep terrestrial subsurface.</title>
        <authorList>
            <person name="Probst A.J."/>
            <person name="Ladd B."/>
            <person name="Jarett J.K."/>
            <person name="Geller-Mcgrath D.E."/>
            <person name="Sieber C.M."/>
            <person name="Emerson J.B."/>
            <person name="Anantharaman K."/>
            <person name="Thomas B.C."/>
            <person name="Malmstrom R."/>
            <person name="Stieglmeier M."/>
            <person name="Klingl A."/>
            <person name="Woyke T."/>
            <person name="Ryan C.M."/>
            <person name="Banfield J.F."/>
        </authorList>
    </citation>
    <scope>NUCLEOTIDE SEQUENCE [LARGE SCALE GENOMIC DNA]</scope>
    <source>
        <strain evidence="11">CG23_combo_of_CG06-09_8_20_14_all_34_8</strain>
    </source>
</reference>
<dbReference type="InterPro" id="IPR018368">
    <property type="entry name" value="ClpA/B_CS1"/>
</dbReference>
<dbReference type="FunFam" id="3.40.50.300:FF:000010">
    <property type="entry name" value="Chaperone clpB 1, putative"/>
    <property type="match status" value="1"/>
</dbReference>
<dbReference type="InterPro" id="IPR028299">
    <property type="entry name" value="ClpA/B_CS2"/>
</dbReference>
<proteinExistence type="inferred from homology"/>
<dbReference type="PROSITE" id="PS00871">
    <property type="entry name" value="CLPAB_2"/>
    <property type="match status" value="1"/>
</dbReference>
<protein>
    <submittedName>
        <fullName evidence="11">Type VI secretion system ATPase TssH</fullName>
    </submittedName>
</protein>
<dbReference type="Gene3D" id="1.10.8.60">
    <property type="match status" value="1"/>
</dbReference>
<dbReference type="GO" id="GO:0005737">
    <property type="term" value="C:cytoplasm"/>
    <property type="evidence" value="ECO:0007669"/>
    <property type="project" value="TreeGrafter"/>
</dbReference>
<dbReference type="Gene3D" id="1.10.1780.10">
    <property type="entry name" value="Clp, N-terminal domain"/>
    <property type="match status" value="1"/>
</dbReference>
<keyword evidence="5 8" id="KW-0143">Chaperone</keyword>
<dbReference type="InterPro" id="IPR003593">
    <property type="entry name" value="AAA+_ATPase"/>
</dbReference>
<dbReference type="FunFam" id="3.40.50.300:FF:000120">
    <property type="entry name" value="ATP-dependent chaperone ClpB"/>
    <property type="match status" value="1"/>
</dbReference>
<dbReference type="PANTHER" id="PTHR11638:SF18">
    <property type="entry name" value="HEAT SHOCK PROTEIN 104"/>
    <property type="match status" value="1"/>
</dbReference>
<feature type="domain" description="Clp R" evidence="10">
    <location>
        <begin position="3"/>
        <end position="145"/>
    </location>
</feature>
<name>A0A2H0B5V5_9BACT</name>
<evidence type="ECO:0000256" key="5">
    <source>
        <dbReference type="ARBA" id="ARBA00023186"/>
    </source>
</evidence>
<dbReference type="GO" id="GO:0034605">
    <property type="term" value="P:cellular response to heat"/>
    <property type="evidence" value="ECO:0007669"/>
    <property type="project" value="TreeGrafter"/>
</dbReference>
<evidence type="ECO:0000256" key="7">
    <source>
        <dbReference type="PROSITE-ProRule" id="PRU01251"/>
    </source>
</evidence>
<dbReference type="PRINTS" id="PR00300">
    <property type="entry name" value="CLPPROTEASEA"/>
</dbReference>
<dbReference type="GO" id="GO:0016887">
    <property type="term" value="F:ATP hydrolysis activity"/>
    <property type="evidence" value="ECO:0007669"/>
    <property type="project" value="InterPro"/>
</dbReference>
<keyword evidence="9" id="KW-0175">Coiled coil</keyword>
<evidence type="ECO:0000256" key="2">
    <source>
        <dbReference type="ARBA" id="ARBA00022737"/>
    </source>
</evidence>
<dbReference type="Pfam" id="PF07724">
    <property type="entry name" value="AAA_2"/>
    <property type="match status" value="1"/>
</dbReference>
<dbReference type="GO" id="GO:0005524">
    <property type="term" value="F:ATP binding"/>
    <property type="evidence" value="ECO:0007669"/>
    <property type="project" value="UniProtKB-KW"/>
</dbReference>
<dbReference type="AlphaFoldDB" id="A0A2H0B5V5"/>
<dbReference type="Pfam" id="PF17871">
    <property type="entry name" value="AAA_lid_9"/>
    <property type="match status" value="1"/>
</dbReference>